<dbReference type="AlphaFoldDB" id="A0A8K0DM19"/>
<dbReference type="InterPro" id="IPR013783">
    <property type="entry name" value="Ig-like_fold"/>
</dbReference>
<feature type="non-terminal residue" evidence="1">
    <location>
        <position position="185"/>
    </location>
</feature>
<evidence type="ECO:0000313" key="1">
    <source>
        <dbReference type="EMBL" id="KAF2905613.1"/>
    </source>
</evidence>
<organism evidence="1 2">
    <name type="scientific">Ignelater luminosus</name>
    <name type="common">Cucubano</name>
    <name type="synonym">Pyrophorus luminosus</name>
    <dbReference type="NCBI Taxonomy" id="2038154"/>
    <lineage>
        <taxon>Eukaryota</taxon>
        <taxon>Metazoa</taxon>
        <taxon>Ecdysozoa</taxon>
        <taxon>Arthropoda</taxon>
        <taxon>Hexapoda</taxon>
        <taxon>Insecta</taxon>
        <taxon>Pterygota</taxon>
        <taxon>Neoptera</taxon>
        <taxon>Endopterygota</taxon>
        <taxon>Coleoptera</taxon>
        <taxon>Polyphaga</taxon>
        <taxon>Elateriformia</taxon>
        <taxon>Elateroidea</taxon>
        <taxon>Elateridae</taxon>
        <taxon>Agrypninae</taxon>
        <taxon>Pyrophorini</taxon>
        <taxon>Ignelater</taxon>
    </lineage>
</organism>
<dbReference type="PANTHER" id="PTHR21261:SF6">
    <property type="entry name" value="BEATEN PATH IIA-RELATED"/>
    <property type="match status" value="1"/>
</dbReference>
<dbReference type="PANTHER" id="PTHR21261">
    <property type="entry name" value="BEAT PROTEIN"/>
    <property type="match status" value="1"/>
</dbReference>
<name>A0A8K0DM19_IGNLU</name>
<evidence type="ECO:0008006" key="3">
    <source>
        <dbReference type="Google" id="ProtNLM"/>
    </source>
</evidence>
<dbReference type="Proteomes" id="UP000801492">
    <property type="component" value="Unassembled WGS sequence"/>
</dbReference>
<comment type="caution">
    <text evidence="1">The sequence shown here is derived from an EMBL/GenBank/DDBJ whole genome shotgun (WGS) entry which is preliminary data.</text>
</comment>
<protein>
    <recommendedName>
        <fullName evidence="3">CD80-like immunoglobulin C2-set domain-containing protein</fullName>
    </recommendedName>
</protein>
<evidence type="ECO:0000313" key="2">
    <source>
        <dbReference type="Proteomes" id="UP000801492"/>
    </source>
</evidence>
<dbReference type="OrthoDB" id="196393at2759"/>
<accession>A0A8K0DM19</accession>
<gene>
    <name evidence="1" type="ORF">ILUMI_00563</name>
</gene>
<dbReference type="EMBL" id="VTPC01000487">
    <property type="protein sequence ID" value="KAF2905613.1"/>
    <property type="molecule type" value="Genomic_DNA"/>
</dbReference>
<dbReference type="Gene3D" id="2.60.40.10">
    <property type="entry name" value="Immunoglobulins"/>
    <property type="match status" value="1"/>
</dbReference>
<sequence>EDQSNSTQVVLQDVEFNLSGNFTCEVTIDTAFSTAHDIKVLQVVQLPDEPPKISVGTEPLDSGDLLSAKCMSSSSKPPATLKFLLNNRTVARTDPLFVRQKSQELSWSDLSLNITLTDEHFNAGRLILRCEAQIGNVYHKHAELKLSTARDPIPERVSAVNSAFLVSSTTALHVIAINFLTLLIN</sequence>
<keyword evidence="2" id="KW-1185">Reference proteome</keyword>
<proteinExistence type="predicted"/>
<reference evidence="1" key="1">
    <citation type="submission" date="2019-08" db="EMBL/GenBank/DDBJ databases">
        <title>The genome of the North American firefly Photinus pyralis.</title>
        <authorList>
            <consortium name="Photinus pyralis genome working group"/>
            <person name="Fallon T.R."/>
            <person name="Sander Lower S.E."/>
            <person name="Weng J.-K."/>
        </authorList>
    </citation>
    <scope>NUCLEOTIDE SEQUENCE</scope>
    <source>
        <strain evidence="1">TRF0915ILg1</strain>
        <tissue evidence="1">Whole body</tissue>
    </source>
</reference>